<reference evidence="3" key="1">
    <citation type="journal article" date="2019" name="bioRxiv">
        <title>Genomics, evolutionary history and diagnostics of the Alternaria alternata species group including apple and Asian pear pathotypes.</title>
        <authorList>
            <person name="Armitage A.D."/>
            <person name="Cockerton H.M."/>
            <person name="Sreenivasaprasad S."/>
            <person name="Woodhall J.W."/>
            <person name="Lane C.R."/>
            <person name="Harrison R.J."/>
            <person name="Clarkson J.P."/>
        </authorList>
    </citation>
    <scope>NUCLEOTIDE SEQUENCE [LARGE SCALE GENOMIC DNA]</scope>
    <source>
        <strain evidence="3">RGR 97.0016</strain>
    </source>
</reference>
<dbReference type="Proteomes" id="UP000293823">
    <property type="component" value="Unassembled WGS sequence"/>
</dbReference>
<evidence type="ECO:0000259" key="1">
    <source>
        <dbReference type="Pfam" id="PF06985"/>
    </source>
</evidence>
<sequence>MNYEYEALENTPGAIRTFVLRPAEQLDDPILGDLQHVSHESYKYTAVSYVWGNPFLRDQAEPISLWIDASCIDQNNILERNAQIQKMASIYRSAFEVVGWLGQTSPDFGIEFALLQKLIEEDSQSYLVDANYTSAWESLISLLDKHYWTRVWILQETAINPNVLLKFGASSSKGQIAVSFLSEWDNIRFEVLSKWRELHPDAGWEGSMMQKFDAISNNVYNMGHLPPLVPLTADKFQPLLQCQICNGPLASNPLDYVYGIIGLFDTPILPVDYSLSPRDLFLKVVEIVQHRSSKLDFLSWAWGNYAQDSSIFPNQHSIPRWCIDFSYQRDLSGQSPSRTHPSHNASFGIHSIMRPAIRSRR</sequence>
<protein>
    <recommendedName>
        <fullName evidence="1">Heterokaryon incompatibility domain-containing protein</fullName>
    </recommendedName>
</protein>
<accession>A0A4Q4SJV0</accession>
<comment type="caution">
    <text evidence="2">The sequence shown here is derived from an EMBL/GenBank/DDBJ whole genome shotgun (WGS) entry which is preliminary data.</text>
</comment>
<evidence type="ECO:0000313" key="3">
    <source>
        <dbReference type="Proteomes" id="UP000293823"/>
    </source>
</evidence>
<dbReference type="EMBL" id="PEJP01000009">
    <property type="protein sequence ID" value="RYO70791.1"/>
    <property type="molecule type" value="Genomic_DNA"/>
</dbReference>
<dbReference type="InterPro" id="IPR052895">
    <property type="entry name" value="HetReg/Transcr_Mod"/>
</dbReference>
<organism evidence="2 3">
    <name type="scientific">Alternaria arborescens</name>
    <dbReference type="NCBI Taxonomy" id="156630"/>
    <lineage>
        <taxon>Eukaryota</taxon>
        <taxon>Fungi</taxon>
        <taxon>Dikarya</taxon>
        <taxon>Ascomycota</taxon>
        <taxon>Pezizomycotina</taxon>
        <taxon>Dothideomycetes</taxon>
        <taxon>Pleosporomycetidae</taxon>
        <taxon>Pleosporales</taxon>
        <taxon>Pleosporineae</taxon>
        <taxon>Pleosporaceae</taxon>
        <taxon>Alternaria</taxon>
        <taxon>Alternaria sect. Alternaria</taxon>
    </lineage>
</organism>
<evidence type="ECO:0000313" key="2">
    <source>
        <dbReference type="EMBL" id="RYO70791.1"/>
    </source>
</evidence>
<name>A0A4Q4SJV0_9PLEO</name>
<dbReference type="InterPro" id="IPR010730">
    <property type="entry name" value="HET"/>
</dbReference>
<dbReference type="PANTHER" id="PTHR24148:SF73">
    <property type="entry name" value="HET DOMAIN PROTEIN (AFU_ORTHOLOGUE AFUA_8G01020)"/>
    <property type="match status" value="1"/>
</dbReference>
<gene>
    <name evidence="2" type="ORF">AA0113_g2872</name>
</gene>
<dbReference type="OrthoDB" id="2157530at2759"/>
<keyword evidence="3" id="KW-1185">Reference proteome</keyword>
<dbReference type="Pfam" id="PF06985">
    <property type="entry name" value="HET"/>
    <property type="match status" value="1"/>
</dbReference>
<dbReference type="AlphaFoldDB" id="A0A4Q4SJV0"/>
<dbReference type="PANTHER" id="PTHR24148">
    <property type="entry name" value="ANKYRIN REPEAT DOMAIN-CONTAINING PROTEIN 39 HOMOLOG-RELATED"/>
    <property type="match status" value="1"/>
</dbReference>
<feature type="domain" description="Heterokaryon incompatibility" evidence="1">
    <location>
        <begin position="60"/>
        <end position="156"/>
    </location>
</feature>
<proteinExistence type="predicted"/>